<evidence type="ECO:0000256" key="6">
    <source>
        <dbReference type="SAM" id="Phobius"/>
    </source>
</evidence>
<dbReference type="AlphaFoldDB" id="A0A506U8F9"/>
<comment type="caution">
    <text evidence="8">The sequence shown here is derived from an EMBL/GenBank/DDBJ whole genome shotgun (WGS) entry which is preliminary data.</text>
</comment>
<dbReference type="InterPro" id="IPR003838">
    <property type="entry name" value="ABC3_permease_C"/>
</dbReference>
<feature type="transmembrane region" description="Helical" evidence="6">
    <location>
        <begin position="338"/>
        <end position="363"/>
    </location>
</feature>
<reference evidence="8 9" key="1">
    <citation type="submission" date="2019-06" db="EMBL/GenBank/DDBJ databases">
        <authorList>
            <person name="Li M."/>
        </authorList>
    </citation>
    <scope>NUCLEOTIDE SEQUENCE [LARGE SCALE GENOMIC DNA]</scope>
    <source>
        <strain evidence="8 9">BGMRC2036</strain>
    </source>
</reference>
<organism evidence="8 9">
    <name type="scientific">Martelella alba</name>
    <dbReference type="NCBI Taxonomy" id="2590451"/>
    <lineage>
        <taxon>Bacteria</taxon>
        <taxon>Pseudomonadati</taxon>
        <taxon>Pseudomonadota</taxon>
        <taxon>Alphaproteobacteria</taxon>
        <taxon>Hyphomicrobiales</taxon>
        <taxon>Aurantimonadaceae</taxon>
        <taxon>Martelella</taxon>
    </lineage>
</organism>
<comment type="subcellular location">
    <subcellularLocation>
        <location evidence="1">Cell membrane</location>
        <topology evidence="1">Multi-pass membrane protein</topology>
    </subcellularLocation>
</comment>
<feature type="transmembrane region" description="Helical" evidence="6">
    <location>
        <begin position="303"/>
        <end position="326"/>
    </location>
</feature>
<evidence type="ECO:0000313" key="9">
    <source>
        <dbReference type="Proteomes" id="UP000318801"/>
    </source>
</evidence>
<proteinExistence type="predicted"/>
<dbReference type="Proteomes" id="UP000318801">
    <property type="component" value="Unassembled WGS sequence"/>
</dbReference>
<evidence type="ECO:0000256" key="3">
    <source>
        <dbReference type="ARBA" id="ARBA00022692"/>
    </source>
</evidence>
<evidence type="ECO:0000256" key="2">
    <source>
        <dbReference type="ARBA" id="ARBA00022475"/>
    </source>
</evidence>
<evidence type="ECO:0000259" key="7">
    <source>
        <dbReference type="Pfam" id="PF02687"/>
    </source>
</evidence>
<accession>A0A506U8F9</accession>
<dbReference type="EMBL" id="VHLG01000010">
    <property type="protein sequence ID" value="TPW29255.1"/>
    <property type="molecule type" value="Genomic_DNA"/>
</dbReference>
<dbReference type="RefSeq" id="WP_141149929.1">
    <property type="nucleotide sequence ID" value="NZ_VHLG01000010.1"/>
</dbReference>
<keyword evidence="5 6" id="KW-0472">Membrane</keyword>
<dbReference type="OrthoDB" id="9775474at2"/>
<evidence type="ECO:0000256" key="5">
    <source>
        <dbReference type="ARBA" id="ARBA00023136"/>
    </source>
</evidence>
<keyword evidence="9" id="KW-1185">Reference proteome</keyword>
<evidence type="ECO:0000313" key="8">
    <source>
        <dbReference type="EMBL" id="TPW29255.1"/>
    </source>
</evidence>
<keyword evidence="4 6" id="KW-1133">Transmembrane helix</keyword>
<name>A0A506U8F9_9HYPH</name>
<dbReference type="InterPro" id="IPR051125">
    <property type="entry name" value="ABC-4/HrtB_transporter"/>
</dbReference>
<gene>
    <name evidence="8" type="ORF">FJU08_14525</name>
</gene>
<protein>
    <submittedName>
        <fullName evidence="8">FtsX-like permease family protein</fullName>
    </submittedName>
</protein>
<dbReference type="PANTHER" id="PTHR43738:SF3">
    <property type="entry name" value="ABC TRANSPORTER PERMEASE"/>
    <property type="match status" value="1"/>
</dbReference>
<dbReference type="Pfam" id="PF02687">
    <property type="entry name" value="FtsX"/>
    <property type="match status" value="1"/>
</dbReference>
<evidence type="ECO:0000256" key="4">
    <source>
        <dbReference type="ARBA" id="ARBA00022989"/>
    </source>
</evidence>
<keyword evidence="3 6" id="KW-0812">Transmembrane</keyword>
<dbReference type="GO" id="GO:0005886">
    <property type="term" value="C:plasma membrane"/>
    <property type="evidence" value="ECO:0007669"/>
    <property type="project" value="UniProtKB-SubCell"/>
</dbReference>
<evidence type="ECO:0000256" key="1">
    <source>
        <dbReference type="ARBA" id="ARBA00004651"/>
    </source>
</evidence>
<sequence length="380" mass="40008">MRFLSLARKNAWRKPMRTAMLIFCVAVAFLIYSLTGSFLAGTQGSAGASDNLLGVKNAAGLTQPLPMAYLTRIASAPGVAAVSYATRLRGFVEIEKNGVAVSAADPETIFKVSGKELGLTPELVSALSDTGDKVLVGRALAKAQGWTVGQHITLTAFQVARKDGGRNWPFEIAGIFDGENASTDTYFILANYSYINASRAAGKDTVDVFAVRPAAGVSPGILAAKIDALFANSATPTRTQSEKQFLEAFLRQYADIGLIIHLVTGAAFITLIMIIINAMAFAVRERSFEIGVLKTLGFSSARILMLVLSETLVIFAAGSALGFILAKLGTVFSGPALGLVFSFAVFAKGVAIAASLGLATGLIPAINAMRIPITTAFRVR</sequence>
<keyword evidence="2" id="KW-1003">Cell membrane</keyword>
<feature type="domain" description="ABC3 transporter permease C-terminal" evidence="7">
    <location>
        <begin position="266"/>
        <end position="373"/>
    </location>
</feature>
<dbReference type="PANTHER" id="PTHR43738">
    <property type="entry name" value="ABC TRANSPORTER, MEMBRANE PROTEIN"/>
    <property type="match status" value="1"/>
</dbReference>
<feature type="transmembrane region" description="Helical" evidence="6">
    <location>
        <begin position="258"/>
        <end position="283"/>
    </location>
</feature>